<protein>
    <submittedName>
        <fullName evidence="2">Uncharacterized protein</fullName>
    </submittedName>
</protein>
<organism evidence="2 3">
    <name type="scientific">Cylindrotheca closterium</name>
    <dbReference type="NCBI Taxonomy" id="2856"/>
    <lineage>
        <taxon>Eukaryota</taxon>
        <taxon>Sar</taxon>
        <taxon>Stramenopiles</taxon>
        <taxon>Ochrophyta</taxon>
        <taxon>Bacillariophyta</taxon>
        <taxon>Bacillariophyceae</taxon>
        <taxon>Bacillariophycidae</taxon>
        <taxon>Bacillariales</taxon>
        <taxon>Bacillariaceae</taxon>
        <taxon>Cylindrotheca</taxon>
    </lineage>
</organism>
<evidence type="ECO:0000256" key="1">
    <source>
        <dbReference type="SAM" id="MobiDB-lite"/>
    </source>
</evidence>
<comment type="caution">
    <text evidence="2">The sequence shown here is derived from an EMBL/GenBank/DDBJ whole genome shotgun (WGS) entry which is preliminary data.</text>
</comment>
<keyword evidence="3" id="KW-1185">Reference proteome</keyword>
<sequence length="443" mass="46676">MDLLGGYNSDDSNSDSDNTNPPLSSQPKPNATQPTLKVNPNSVKKTSEGSKSTSSSSRKGKRLLKLQAVLPENIWNQLSNGNLQKDSDDEESDEEGGKRTVTSRKRIKPSGNNNASQNPGDKSDLTNLLQALPKSKAAAGIGGGSGKSFLQDPGDISNTTTTIGSANASSSTTDNAKPSPAPLGAAFLSTTVETIRKKKSGPSTARDIHGQSSSVAVETVHDDKDDTAEDNENAPRNAASAAPRKPSSSLHAAVRSSSSVPRPGMSSVSSSSRRARMAAPTVSAARYQQQQPQPSYPVPSGMAQYAPTAAYPVATPSPALPSQGRPGASKSRKREMERMLRQGNLAGVTSDVHLEGQAHVYQQPQEAQQQSYQSHGVRVVPTAQYNTGAGGMVTAANITGKQRGKNQMNALLSSAASLEAQRARNPLPQQKVQRANAKRKYGW</sequence>
<feature type="compositionally biased region" description="Polar residues" evidence="1">
    <location>
        <begin position="110"/>
        <end position="129"/>
    </location>
</feature>
<dbReference type="Proteomes" id="UP001295423">
    <property type="component" value="Unassembled WGS sequence"/>
</dbReference>
<gene>
    <name evidence="2" type="ORF">CYCCA115_LOCUS16230</name>
</gene>
<feature type="compositionally biased region" description="Low complexity" evidence="1">
    <location>
        <begin position="287"/>
        <end position="317"/>
    </location>
</feature>
<dbReference type="EMBL" id="CAKOGP040001914">
    <property type="protein sequence ID" value="CAJ1956431.1"/>
    <property type="molecule type" value="Genomic_DNA"/>
</dbReference>
<evidence type="ECO:0000313" key="3">
    <source>
        <dbReference type="Proteomes" id="UP001295423"/>
    </source>
</evidence>
<feature type="compositionally biased region" description="Polar residues" evidence="1">
    <location>
        <begin position="21"/>
        <end position="43"/>
    </location>
</feature>
<feature type="region of interest" description="Disordered" evidence="1">
    <location>
        <begin position="1"/>
        <end position="336"/>
    </location>
</feature>
<feature type="compositionally biased region" description="Low complexity" evidence="1">
    <location>
        <begin position="165"/>
        <end position="176"/>
    </location>
</feature>
<accession>A0AAD2FXY7</accession>
<dbReference type="AlphaFoldDB" id="A0AAD2FXY7"/>
<reference evidence="2" key="1">
    <citation type="submission" date="2023-08" db="EMBL/GenBank/DDBJ databases">
        <authorList>
            <person name="Audoor S."/>
            <person name="Bilcke G."/>
        </authorList>
    </citation>
    <scope>NUCLEOTIDE SEQUENCE</scope>
</reference>
<name>A0AAD2FXY7_9STRA</name>
<feature type="compositionally biased region" description="Low complexity" evidence="1">
    <location>
        <begin position="234"/>
        <end position="280"/>
    </location>
</feature>
<feature type="compositionally biased region" description="Polar residues" evidence="1">
    <location>
        <begin position="74"/>
        <end position="84"/>
    </location>
</feature>
<feature type="compositionally biased region" description="Low complexity" evidence="1">
    <location>
        <begin position="8"/>
        <end position="20"/>
    </location>
</feature>
<evidence type="ECO:0000313" key="2">
    <source>
        <dbReference type="EMBL" id="CAJ1956431.1"/>
    </source>
</evidence>
<proteinExistence type="predicted"/>
<feature type="region of interest" description="Disordered" evidence="1">
    <location>
        <begin position="412"/>
        <end position="443"/>
    </location>
</feature>